<gene>
    <name evidence="1" type="ORF">NDU88_010039</name>
</gene>
<accession>A0AAV7QXG5</accession>
<name>A0AAV7QXG5_PLEWA</name>
<organism evidence="1 2">
    <name type="scientific">Pleurodeles waltl</name>
    <name type="common">Iberian ribbed newt</name>
    <dbReference type="NCBI Taxonomy" id="8319"/>
    <lineage>
        <taxon>Eukaryota</taxon>
        <taxon>Metazoa</taxon>
        <taxon>Chordata</taxon>
        <taxon>Craniata</taxon>
        <taxon>Vertebrata</taxon>
        <taxon>Euteleostomi</taxon>
        <taxon>Amphibia</taxon>
        <taxon>Batrachia</taxon>
        <taxon>Caudata</taxon>
        <taxon>Salamandroidea</taxon>
        <taxon>Salamandridae</taxon>
        <taxon>Pleurodelinae</taxon>
        <taxon>Pleurodeles</taxon>
    </lineage>
</organism>
<evidence type="ECO:0000313" key="2">
    <source>
        <dbReference type="Proteomes" id="UP001066276"/>
    </source>
</evidence>
<comment type="caution">
    <text evidence="1">The sequence shown here is derived from an EMBL/GenBank/DDBJ whole genome shotgun (WGS) entry which is preliminary data.</text>
</comment>
<reference evidence="1" key="1">
    <citation type="journal article" date="2022" name="bioRxiv">
        <title>Sequencing and chromosome-scale assembly of the giantPleurodeles waltlgenome.</title>
        <authorList>
            <person name="Brown T."/>
            <person name="Elewa A."/>
            <person name="Iarovenko S."/>
            <person name="Subramanian E."/>
            <person name="Araus A.J."/>
            <person name="Petzold A."/>
            <person name="Susuki M."/>
            <person name="Suzuki K.-i.T."/>
            <person name="Hayashi T."/>
            <person name="Toyoda A."/>
            <person name="Oliveira C."/>
            <person name="Osipova E."/>
            <person name="Leigh N.D."/>
            <person name="Simon A."/>
            <person name="Yun M.H."/>
        </authorList>
    </citation>
    <scope>NUCLEOTIDE SEQUENCE</scope>
    <source>
        <strain evidence="1">20211129_DDA</strain>
        <tissue evidence="1">Liver</tissue>
    </source>
</reference>
<dbReference type="Proteomes" id="UP001066276">
    <property type="component" value="Chromosome 6"/>
</dbReference>
<evidence type="ECO:0000313" key="1">
    <source>
        <dbReference type="EMBL" id="KAJ1143734.1"/>
    </source>
</evidence>
<dbReference type="EMBL" id="JANPWB010000010">
    <property type="protein sequence ID" value="KAJ1143734.1"/>
    <property type="molecule type" value="Genomic_DNA"/>
</dbReference>
<proteinExistence type="predicted"/>
<keyword evidence="2" id="KW-1185">Reference proteome</keyword>
<dbReference type="AlphaFoldDB" id="A0AAV7QXG5"/>
<protein>
    <submittedName>
        <fullName evidence="1">Uncharacterized protein</fullName>
    </submittedName>
</protein>
<sequence>MVEGLERENIRVMQVPWKQRSYGHPGLIENKVTQRQIKAMSKEVVETFSSSYPAASSLATFSTPLG</sequence>